<gene>
    <name evidence="1" type="ORF">FA047_03000</name>
</gene>
<dbReference type="EMBL" id="SWBQ01000001">
    <property type="protein sequence ID" value="TKC09078.1"/>
    <property type="molecule type" value="Genomic_DNA"/>
</dbReference>
<protein>
    <submittedName>
        <fullName evidence="1">Pentapeptide repeat-containing protein</fullName>
    </submittedName>
</protein>
<dbReference type="SUPFAM" id="SSF141571">
    <property type="entry name" value="Pentapeptide repeat-like"/>
    <property type="match status" value="1"/>
</dbReference>
<dbReference type="OrthoDB" id="2602524at2"/>
<evidence type="ECO:0000313" key="2">
    <source>
        <dbReference type="Proteomes" id="UP000307244"/>
    </source>
</evidence>
<dbReference type="InterPro" id="IPR051082">
    <property type="entry name" value="Pentapeptide-BTB/POZ_domain"/>
</dbReference>
<dbReference type="Gene3D" id="2.160.20.80">
    <property type="entry name" value="E3 ubiquitin-protein ligase SopA"/>
    <property type="match status" value="1"/>
</dbReference>
<dbReference type="PANTHER" id="PTHR14136">
    <property type="entry name" value="BTB_POZ DOMAIN-CONTAINING PROTEIN KCTD9"/>
    <property type="match status" value="1"/>
</dbReference>
<name>A0A4U1CTK7_9SPHI</name>
<keyword evidence="2" id="KW-1185">Reference proteome</keyword>
<organism evidence="1 2">
    <name type="scientific">Pedobacter frigoris</name>
    <dbReference type="NCBI Taxonomy" id="2571272"/>
    <lineage>
        <taxon>Bacteria</taxon>
        <taxon>Pseudomonadati</taxon>
        <taxon>Bacteroidota</taxon>
        <taxon>Sphingobacteriia</taxon>
        <taxon>Sphingobacteriales</taxon>
        <taxon>Sphingobacteriaceae</taxon>
        <taxon>Pedobacter</taxon>
    </lineage>
</organism>
<dbReference type="RefSeq" id="WP_136834493.1">
    <property type="nucleotide sequence ID" value="NZ_SWBQ01000001.1"/>
</dbReference>
<sequence>MKILFATDEVLEVPYDTLVGVNLNNLGLHRAILEDMDLHDASFIGCDLRGAYLANSNLIRCDLSRTSLMTAFFMHANMKGARLHNCRAMFCNFAGADLDKADVLDADFSDANLCGTIMTCININYAKFTNATYDDLTVWPSNFDPVAAGCVKE</sequence>
<dbReference type="PANTHER" id="PTHR14136:SF17">
    <property type="entry name" value="BTB_POZ DOMAIN-CONTAINING PROTEIN KCTD9"/>
    <property type="match status" value="1"/>
</dbReference>
<dbReference type="InterPro" id="IPR001646">
    <property type="entry name" value="5peptide_repeat"/>
</dbReference>
<dbReference type="Proteomes" id="UP000307244">
    <property type="component" value="Unassembled WGS sequence"/>
</dbReference>
<comment type="caution">
    <text evidence="1">The sequence shown here is derived from an EMBL/GenBank/DDBJ whole genome shotgun (WGS) entry which is preliminary data.</text>
</comment>
<reference evidence="1 2" key="1">
    <citation type="submission" date="2019-04" db="EMBL/GenBank/DDBJ databases">
        <title>Pedobacter sp. RP-3-15 sp. nov., isolated from Arctic soil.</title>
        <authorList>
            <person name="Dahal R.H."/>
            <person name="Kim D.-U."/>
        </authorList>
    </citation>
    <scope>NUCLEOTIDE SEQUENCE [LARGE SCALE GENOMIC DNA]</scope>
    <source>
        <strain evidence="1 2">RP-3-15</strain>
    </source>
</reference>
<accession>A0A4U1CTK7</accession>
<dbReference type="Pfam" id="PF00805">
    <property type="entry name" value="Pentapeptide"/>
    <property type="match status" value="2"/>
</dbReference>
<proteinExistence type="predicted"/>
<dbReference type="AlphaFoldDB" id="A0A4U1CTK7"/>
<evidence type="ECO:0000313" key="1">
    <source>
        <dbReference type="EMBL" id="TKC09078.1"/>
    </source>
</evidence>